<dbReference type="AlphaFoldDB" id="A0A085M9W3"/>
<evidence type="ECO:0000313" key="2">
    <source>
        <dbReference type="Proteomes" id="UP000030764"/>
    </source>
</evidence>
<gene>
    <name evidence="1" type="ORF">M513_05028</name>
</gene>
<name>A0A085M9W3_9BILA</name>
<dbReference type="Proteomes" id="UP000030764">
    <property type="component" value="Unassembled WGS sequence"/>
</dbReference>
<evidence type="ECO:0000313" key="1">
    <source>
        <dbReference type="EMBL" id="KFD54009.1"/>
    </source>
</evidence>
<protein>
    <submittedName>
        <fullName evidence="1">Uncharacterized protein</fullName>
    </submittedName>
</protein>
<sequence length="152" mass="16353">MSSQATSTAVQDALFPTMQESTAVQFLQEHGVLQRERKCTCGNPMSCSTHTSASSCGVAGSSSKNSCRRFVVREVSEQEGKARAALALQCLARRLAPHCKMRCSQPCRKVPRCSSSKNTECSSVRGSVPAVTQCHARLILLRVHVASPAATR</sequence>
<organism evidence="1 2">
    <name type="scientific">Trichuris suis</name>
    <name type="common">pig whipworm</name>
    <dbReference type="NCBI Taxonomy" id="68888"/>
    <lineage>
        <taxon>Eukaryota</taxon>
        <taxon>Metazoa</taxon>
        <taxon>Ecdysozoa</taxon>
        <taxon>Nematoda</taxon>
        <taxon>Enoplea</taxon>
        <taxon>Dorylaimia</taxon>
        <taxon>Trichinellida</taxon>
        <taxon>Trichuridae</taxon>
        <taxon>Trichuris</taxon>
    </lineage>
</organism>
<reference evidence="1 2" key="1">
    <citation type="journal article" date="2014" name="Nat. Genet.">
        <title>Genome and transcriptome of the porcine whipworm Trichuris suis.</title>
        <authorList>
            <person name="Jex A.R."/>
            <person name="Nejsum P."/>
            <person name="Schwarz E.M."/>
            <person name="Hu L."/>
            <person name="Young N.D."/>
            <person name="Hall R.S."/>
            <person name="Korhonen P.K."/>
            <person name="Liao S."/>
            <person name="Thamsborg S."/>
            <person name="Xia J."/>
            <person name="Xu P."/>
            <person name="Wang S."/>
            <person name="Scheerlinck J.P."/>
            <person name="Hofmann A."/>
            <person name="Sternberg P.W."/>
            <person name="Wang J."/>
            <person name="Gasser R.B."/>
        </authorList>
    </citation>
    <scope>NUCLEOTIDE SEQUENCE [LARGE SCALE GENOMIC DNA]</scope>
    <source>
        <strain evidence="1">DCEP-RM93M</strain>
    </source>
</reference>
<keyword evidence="2" id="KW-1185">Reference proteome</keyword>
<accession>A0A085M9W3</accession>
<proteinExistence type="predicted"/>
<dbReference type="EMBL" id="KL363211">
    <property type="protein sequence ID" value="KFD54009.1"/>
    <property type="molecule type" value="Genomic_DNA"/>
</dbReference>